<dbReference type="PANTHER" id="PTHR43580">
    <property type="entry name" value="OXIDOREDUCTASE GLYR1-RELATED"/>
    <property type="match status" value="1"/>
</dbReference>
<dbReference type="GO" id="GO:0016491">
    <property type="term" value="F:oxidoreductase activity"/>
    <property type="evidence" value="ECO:0007669"/>
    <property type="project" value="UniProtKB-KW"/>
</dbReference>
<dbReference type="GO" id="GO:0051287">
    <property type="term" value="F:NAD binding"/>
    <property type="evidence" value="ECO:0007669"/>
    <property type="project" value="InterPro"/>
</dbReference>
<organism evidence="8 9">
    <name type="scientific">Micromonospora carbonacea</name>
    <dbReference type="NCBI Taxonomy" id="47853"/>
    <lineage>
        <taxon>Bacteria</taxon>
        <taxon>Bacillati</taxon>
        <taxon>Actinomycetota</taxon>
        <taxon>Actinomycetes</taxon>
        <taxon>Micromonosporales</taxon>
        <taxon>Micromonosporaceae</taxon>
        <taxon>Micromonospora</taxon>
    </lineage>
</organism>
<keyword evidence="3" id="KW-0520">NAD</keyword>
<dbReference type="Pfam" id="PF14833">
    <property type="entry name" value="NAD_binding_11"/>
    <property type="match status" value="1"/>
</dbReference>
<sequence>MTDRTTRPAVQPGRPAEEAIPAPDLSRLTLAVVGLGTMGGGMAERIAETGAVLRVHNRTAGRARAGLTVAATPEEAARGADVVLVSVADDAALRAVLTGPQGVFAARPNLVVNATTVAPEAVRKLADRGPLIDAGVVGNGHHARSGLLRWYVGGPDPLVRRAEPVLRALGRQVLHVGALGSGMSLKLIMNMIMGVEMQALAEAIGLGEAAGLDRRTVLDAVTGSGFAAPVMRFKAERMTRRSYESPDFRLRLMAKDLTLAVGEAERHGVVLPMAGAAAGSHEEAVRRGHGDDDCAAVAEILAAGPVGAEWGGRT</sequence>
<evidence type="ECO:0000259" key="6">
    <source>
        <dbReference type="Pfam" id="PF03446"/>
    </source>
</evidence>
<name>A0A1C4VDW1_9ACTN</name>
<keyword evidence="2" id="KW-0560">Oxidoreductase</keyword>
<dbReference type="Gene3D" id="3.40.50.720">
    <property type="entry name" value="NAD(P)-binding Rossmann-like Domain"/>
    <property type="match status" value="1"/>
</dbReference>
<dbReference type="InterPro" id="IPR008927">
    <property type="entry name" value="6-PGluconate_DH-like_C_sf"/>
</dbReference>
<feature type="active site" evidence="4">
    <location>
        <position position="186"/>
    </location>
</feature>
<dbReference type="PROSITE" id="PS00895">
    <property type="entry name" value="3_HYDROXYISOBUT_DH"/>
    <property type="match status" value="1"/>
</dbReference>
<dbReference type="SUPFAM" id="SSF48179">
    <property type="entry name" value="6-phosphogluconate dehydrogenase C-terminal domain-like"/>
    <property type="match status" value="1"/>
</dbReference>
<proteinExistence type="inferred from homology"/>
<dbReference type="InterPro" id="IPR002204">
    <property type="entry name" value="3-OH-isobutyrate_DH-rel_CS"/>
</dbReference>
<dbReference type="GO" id="GO:0050661">
    <property type="term" value="F:NADP binding"/>
    <property type="evidence" value="ECO:0007669"/>
    <property type="project" value="InterPro"/>
</dbReference>
<protein>
    <submittedName>
        <fullName evidence="8">3-hydroxyisobutyrate dehydrogenase</fullName>
    </submittedName>
</protein>
<dbReference type="InterPro" id="IPR015815">
    <property type="entry name" value="HIBADH-related"/>
</dbReference>
<gene>
    <name evidence="8" type="ORF">GA0070563_102218</name>
</gene>
<dbReference type="Pfam" id="PF03446">
    <property type="entry name" value="NAD_binding_2"/>
    <property type="match status" value="1"/>
</dbReference>
<evidence type="ECO:0000256" key="3">
    <source>
        <dbReference type="ARBA" id="ARBA00023027"/>
    </source>
</evidence>
<dbReference type="PIRSF" id="PIRSF000103">
    <property type="entry name" value="HIBADH"/>
    <property type="match status" value="1"/>
</dbReference>
<accession>A0A1C4VDW1</accession>
<dbReference type="GO" id="GO:0016054">
    <property type="term" value="P:organic acid catabolic process"/>
    <property type="evidence" value="ECO:0007669"/>
    <property type="project" value="UniProtKB-ARBA"/>
</dbReference>
<reference evidence="9" key="1">
    <citation type="submission" date="2016-06" db="EMBL/GenBank/DDBJ databases">
        <authorList>
            <person name="Varghese N."/>
            <person name="Submissions Spin"/>
        </authorList>
    </citation>
    <scope>NUCLEOTIDE SEQUENCE [LARGE SCALE GENOMIC DNA]</scope>
    <source>
        <strain evidence="9">DSM 43168</strain>
    </source>
</reference>
<dbReference type="InterPro" id="IPR006115">
    <property type="entry name" value="6PGDH_NADP-bd"/>
</dbReference>
<dbReference type="Gene3D" id="1.10.1040.10">
    <property type="entry name" value="N-(1-d-carboxylethyl)-l-norvaline Dehydrogenase, domain 2"/>
    <property type="match status" value="1"/>
</dbReference>
<comment type="similarity">
    <text evidence="1">Belongs to the HIBADH-related family.</text>
</comment>
<dbReference type="RefSeq" id="WP_083302486.1">
    <property type="nucleotide sequence ID" value="NZ_FMCT01000002.1"/>
</dbReference>
<dbReference type="Proteomes" id="UP000183585">
    <property type="component" value="Unassembled WGS sequence"/>
</dbReference>
<feature type="domain" description="6-phosphogluconate dehydrogenase NADP-binding" evidence="6">
    <location>
        <begin position="30"/>
        <end position="177"/>
    </location>
</feature>
<evidence type="ECO:0000313" key="9">
    <source>
        <dbReference type="Proteomes" id="UP000183585"/>
    </source>
</evidence>
<dbReference type="AlphaFoldDB" id="A0A1C4VDW1"/>
<feature type="domain" description="3-hydroxyisobutyrate dehydrogenase-like NAD-binding" evidence="7">
    <location>
        <begin position="180"/>
        <end position="300"/>
    </location>
</feature>
<evidence type="ECO:0000256" key="1">
    <source>
        <dbReference type="ARBA" id="ARBA00009080"/>
    </source>
</evidence>
<keyword evidence="9" id="KW-1185">Reference proteome</keyword>
<dbReference type="EMBL" id="FMCT01000002">
    <property type="protein sequence ID" value="SCE82210.1"/>
    <property type="molecule type" value="Genomic_DNA"/>
</dbReference>
<dbReference type="SUPFAM" id="SSF51735">
    <property type="entry name" value="NAD(P)-binding Rossmann-fold domains"/>
    <property type="match status" value="1"/>
</dbReference>
<evidence type="ECO:0000256" key="4">
    <source>
        <dbReference type="PIRSR" id="PIRSR000103-1"/>
    </source>
</evidence>
<evidence type="ECO:0000256" key="2">
    <source>
        <dbReference type="ARBA" id="ARBA00023002"/>
    </source>
</evidence>
<evidence type="ECO:0000259" key="7">
    <source>
        <dbReference type="Pfam" id="PF14833"/>
    </source>
</evidence>
<dbReference type="InterPro" id="IPR013328">
    <property type="entry name" value="6PGD_dom2"/>
</dbReference>
<evidence type="ECO:0000313" key="8">
    <source>
        <dbReference type="EMBL" id="SCE82210.1"/>
    </source>
</evidence>
<dbReference type="InterPro" id="IPR029154">
    <property type="entry name" value="HIBADH-like_NADP-bd"/>
</dbReference>
<dbReference type="InterPro" id="IPR051265">
    <property type="entry name" value="HIBADH-related_NP60_sf"/>
</dbReference>
<dbReference type="InterPro" id="IPR036291">
    <property type="entry name" value="NAD(P)-bd_dom_sf"/>
</dbReference>
<dbReference type="PANTHER" id="PTHR43580:SF2">
    <property type="entry name" value="CYTOKINE-LIKE NUCLEAR FACTOR N-PAC"/>
    <property type="match status" value="1"/>
</dbReference>
<feature type="region of interest" description="Disordered" evidence="5">
    <location>
        <begin position="1"/>
        <end position="21"/>
    </location>
</feature>
<evidence type="ECO:0000256" key="5">
    <source>
        <dbReference type="SAM" id="MobiDB-lite"/>
    </source>
</evidence>